<dbReference type="InterPro" id="IPR027443">
    <property type="entry name" value="IPNS-like_sf"/>
</dbReference>
<keyword evidence="3" id="KW-1185">Reference proteome</keyword>
<name>A0A507CZB1_9FUNG</name>
<feature type="region of interest" description="Disordered" evidence="1">
    <location>
        <begin position="1"/>
        <end position="23"/>
    </location>
</feature>
<dbReference type="Proteomes" id="UP000320333">
    <property type="component" value="Unassembled WGS sequence"/>
</dbReference>
<dbReference type="EMBL" id="QEAP01001486">
    <property type="protein sequence ID" value="TPX44485.1"/>
    <property type="molecule type" value="Genomic_DNA"/>
</dbReference>
<comment type="caution">
    <text evidence="2">The sequence shown here is derived from an EMBL/GenBank/DDBJ whole genome shotgun (WGS) entry which is preliminary data.</text>
</comment>
<organism evidence="2 3">
    <name type="scientific">Chytriomyces confervae</name>
    <dbReference type="NCBI Taxonomy" id="246404"/>
    <lineage>
        <taxon>Eukaryota</taxon>
        <taxon>Fungi</taxon>
        <taxon>Fungi incertae sedis</taxon>
        <taxon>Chytridiomycota</taxon>
        <taxon>Chytridiomycota incertae sedis</taxon>
        <taxon>Chytridiomycetes</taxon>
        <taxon>Chytridiales</taxon>
        <taxon>Chytriomycetaceae</taxon>
        <taxon>Chytriomyces</taxon>
    </lineage>
</organism>
<dbReference type="OrthoDB" id="10248513at2759"/>
<accession>A0A507CZB1</accession>
<evidence type="ECO:0000313" key="3">
    <source>
        <dbReference type="Proteomes" id="UP000320333"/>
    </source>
</evidence>
<reference evidence="2 3" key="1">
    <citation type="journal article" date="2019" name="Sci. Rep.">
        <title>Comparative genomics of chytrid fungi reveal insights into the obligate biotrophic and pathogenic lifestyle of Synchytrium endobioticum.</title>
        <authorList>
            <person name="van de Vossenberg B.T.L.H."/>
            <person name="Warris S."/>
            <person name="Nguyen H.D.T."/>
            <person name="van Gent-Pelzer M.P.E."/>
            <person name="Joly D.L."/>
            <person name="van de Geest H.C."/>
            <person name="Bonants P.J.M."/>
            <person name="Smith D.S."/>
            <person name="Levesque C.A."/>
            <person name="van der Lee T.A.J."/>
        </authorList>
    </citation>
    <scope>NUCLEOTIDE SEQUENCE [LARGE SCALE GENOMIC DNA]</scope>
    <source>
        <strain evidence="2 3">CBS 675.73</strain>
    </source>
</reference>
<evidence type="ECO:0000256" key="1">
    <source>
        <dbReference type="SAM" id="MobiDB-lite"/>
    </source>
</evidence>
<dbReference type="SUPFAM" id="SSF51197">
    <property type="entry name" value="Clavaminate synthase-like"/>
    <property type="match status" value="1"/>
</dbReference>
<dbReference type="AlphaFoldDB" id="A0A507CZB1"/>
<protein>
    <recommendedName>
        <fullName evidence="4">Isopenicillin N synthase-like Fe(2+) 2OG dioxygenase domain-containing protein</fullName>
    </recommendedName>
</protein>
<dbReference type="STRING" id="246404.A0A507CZB1"/>
<sequence length="391" mass="42728">MQKVTRTTTTTTTTTMSDGASTTSVTTSTQVSVVPANATAEPRKLALPVVDLAVYLADPHSEAALAQCKLAALALEEHSALSIKDPRVDESDNAAFLDLMEDYFSQSTSDKLKDARPEIGYQVGSTPELTELPRCGRDDECKEAVEKMNAEDKPLDFNSEDPKWRFFHRMGTPPAVTQFPGLNAEPVVPEAFPNWIESMDKWGSLMLTAVTTLSEMVAIGFGLPKDTFVQLSNHGPHLLAPTGSDLEKYGKVSTVLAGFHADLNFLTIHGKSRYPGLNIWNRAGQKMLASVPDGCLLVQAGRQIEHLTGGRVIAGFHEVVVVDSTIKAIERQRAAGRPLWRISSTLFFHIASDNLLKPLPAFETEENVKQYPPILTGHQVQKELGFLNLSS</sequence>
<evidence type="ECO:0008006" key="4">
    <source>
        <dbReference type="Google" id="ProtNLM"/>
    </source>
</evidence>
<proteinExistence type="predicted"/>
<gene>
    <name evidence="2" type="ORF">CcCBS67573_g10411</name>
</gene>
<evidence type="ECO:0000313" key="2">
    <source>
        <dbReference type="EMBL" id="TPX44485.1"/>
    </source>
</evidence>
<dbReference type="Gene3D" id="2.60.120.330">
    <property type="entry name" value="B-lactam Antibiotic, Isopenicillin N Synthase, Chain"/>
    <property type="match status" value="1"/>
</dbReference>